<keyword evidence="1" id="KW-0456">Lyase</keyword>
<dbReference type="Pfam" id="PF06754">
    <property type="entry name" value="PhnG"/>
    <property type="match status" value="1"/>
</dbReference>
<organism evidence="1 2">
    <name type="scientific">Thermophilibacter provencensis</name>
    <dbReference type="NCBI Taxonomy" id="1852386"/>
    <lineage>
        <taxon>Bacteria</taxon>
        <taxon>Bacillati</taxon>
        <taxon>Actinomycetota</taxon>
        <taxon>Coriobacteriia</taxon>
        <taxon>Coriobacteriales</taxon>
        <taxon>Atopobiaceae</taxon>
        <taxon>Thermophilibacter</taxon>
    </lineage>
</organism>
<dbReference type="RefSeq" id="WP_200799548.1">
    <property type="nucleotide sequence ID" value="NZ_CAUWLO010000003.1"/>
</dbReference>
<dbReference type="GO" id="GO:0015716">
    <property type="term" value="P:organic phosphonate transport"/>
    <property type="evidence" value="ECO:0007669"/>
    <property type="project" value="InterPro"/>
</dbReference>
<reference evidence="1" key="1">
    <citation type="journal article" date="2021" name="PeerJ">
        <title>Extensive microbial diversity within the chicken gut microbiome revealed by metagenomics and culture.</title>
        <authorList>
            <person name="Gilroy R."/>
            <person name="Ravi A."/>
            <person name="Getino M."/>
            <person name="Pursley I."/>
            <person name="Horton D.L."/>
            <person name="Alikhan N.F."/>
            <person name="Baker D."/>
            <person name="Gharbi K."/>
            <person name="Hall N."/>
            <person name="Watson M."/>
            <person name="Adriaenssens E.M."/>
            <person name="Foster-Nyarko E."/>
            <person name="Jarju S."/>
            <person name="Secka A."/>
            <person name="Antonio M."/>
            <person name="Oren A."/>
            <person name="Chaudhuri R.R."/>
            <person name="La Ragione R."/>
            <person name="Hildebrand F."/>
            <person name="Pallen M.J."/>
        </authorList>
    </citation>
    <scope>NUCLEOTIDE SEQUENCE</scope>
    <source>
        <strain evidence="1">CHK124-7917</strain>
    </source>
</reference>
<dbReference type="EMBL" id="DYWQ01000172">
    <property type="protein sequence ID" value="HJF46354.1"/>
    <property type="molecule type" value="Genomic_DNA"/>
</dbReference>
<evidence type="ECO:0000313" key="2">
    <source>
        <dbReference type="Proteomes" id="UP000697330"/>
    </source>
</evidence>
<accession>A0A921GI34</accession>
<dbReference type="GO" id="GO:0016829">
    <property type="term" value="F:lyase activity"/>
    <property type="evidence" value="ECO:0007669"/>
    <property type="project" value="UniProtKB-KW"/>
</dbReference>
<dbReference type="NCBIfam" id="TIGR03293">
    <property type="entry name" value="PhnG_redo"/>
    <property type="match status" value="1"/>
</dbReference>
<evidence type="ECO:0000313" key="1">
    <source>
        <dbReference type="EMBL" id="HJF46354.1"/>
    </source>
</evidence>
<dbReference type="GO" id="GO:0019634">
    <property type="term" value="P:organic phosphonate metabolic process"/>
    <property type="evidence" value="ECO:0007669"/>
    <property type="project" value="InterPro"/>
</dbReference>
<dbReference type="Proteomes" id="UP000697330">
    <property type="component" value="Unassembled WGS sequence"/>
</dbReference>
<reference evidence="1" key="2">
    <citation type="submission" date="2021-09" db="EMBL/GenBank/DDBJ databases">
        <authorList>
            <person name="Gilroy R."/>
        </authorList>
    </citation>
    <scope>NUCLEOTIDE SEQUENCE</scope>
    <source>
        <strain evidence="1">CHK124-7917</strain>
    </source>
</reference>
<dbReference type="AlphaFoldDB" id="A0A921GI34"/>
<name>A0A921GI34_9ACTN</name>
<protein>
    <submittedName>
        <fullName evidence="1">Phosphonate C-P lyase system protein PhnG</fullName>
    </submittedName>
</protein>
<proteinExistence type="predicted"/>
<sequence length="154" mass="16570">MISRRRRTEALVESDPSVAHDLAALVERAVGVREVAPPRQGLVMCQVRETARNSRFYLGEALMTECRVRIGDAEGLGAVLGARPELARDLAVIDAALSEGGVAPELAGELERSILAAEGRLAEERRRAAARTCVSRVSFDEMGGQDMSVQAVVK</sequence>
<dbReference type="InterPro" id="IPR009609">
    <property type="entry name" value="Phosphonate_metab_PhnG"/>
</dbReference>
<comment type="caution">
    <text evidence="1">The sequence shown here is derived from an EMBL/GenBank/DDBJ whole genome shotgun (WGS) entry which is preliminary data.</text>
</comment>
<gene>
    <name evidence="1" type="primary">phnG</name>
    <name evidence="1" type="ORF">K8U72_11345</name>
</gene>